<evidence type="ECO:0000256" key="3">
    <source>
        <dbReference type="ARBA" id="ARBA00022676"/>
    </source>
</evidence>
<keyword evidence="6 8" id="KW-1133">Transmembrane helix</keyword>
<dbReference type="OrthoDB" id="9775035at2"/>
<keyword evidence="7 8" id="KW-0472">Membrane</keyword>
<dbReference type="GO" id="GO:0009103">
    <property type="term" value="P:lipopolysaccharide biosynthetic process"/>
    <property type="evidence" value="ECO:0007669"/>
    <property type="project" value="TreeGrafter"/>
</dbReference>
<dbReference type="PANTHER" id="PTHR33908">
    <property type="entry name" value="MANNOSYLTRANSFERASE YKCB-RELATED"/>
    <property type="match status" value="1"/>
</dbReference>
<keyword evidence="5 8" id="KW-0812">Transmembrane</keyword>
<keyword evidence="2" id="KW-1003">Cell membrane</keyword>
<dbReference type="STRING" id="284577.SAMN05216571_11737"/>
<feature type="transmembrane region" description="Helical" evidence="8">
    <location>
        <begin position="418"/>
        <end position="439"/>
    </location>
</feature>
<dbReference type="RefSeq" id="WP_092528479.1">
    <property type="nucleotide sequence ID" value="NZ_FNCI01000017.1"/>
</dbReference>
<dbReference type="InterPro" id="IPR050297">
    <property type="entry name" value="LipidA_mod_glycosyltrf_83"/>
</dbReference>
<evidence type="ECO:0000256" key="6">
    <source>
        <dbReference type="ARBA" id="ARBA00022989"/>
    </source>
</evidence>
<dbReference type="GO" id="GO:0016763">
    <property type="term" value="F:pentosyltransferase activity"/>
    <property type="evidence" value="ECO:0007669"/>
    <property type="project" value="TreeGrafter"/>
</dbReference>
<keyword evidence="3" id="KW-0328">Glycosyltransferase</keyword>
<proteinExistence type="predicted"/>
<organism evidence="10 11">
    <name type="scientific">Onishia taeanensis</name>
    <dbReference type="NCBI Taxonomy" id="284577"/>
    <lineage>
        <taxon>Bacteria</taxon>
        <taxon>Pseudomonadati</taxon>
        <taxon>Pseudomonadota</taxon>
        <taxon>Gammaproteobacteria</taxon>
        <taxon>Oceanospirillales</taxon>
        <taxon>Halomonadaceae</taxon>
        <taxon>Onishia</taxon>
    </lineage>
</organism>
<dbReference type="AlphaFoldDB" id="A0A1G7UZF7"/>
<evidence type="ECO:0000256" key="7">
    <source>
        <dbReference type="ARBA" id="ARBA00023136"/>
    </source>
</evidence>
<dbReference type="GO" id="GO:0005886">
    <property type="term" value="C:plasma membrane"/>
    <property type="evidence" value="ECO:0007669"/>
    <property type="project" value="UniProtKB-SubCell"/>
</dbReference>
<dbReference type="Pfam" id="PF13231">
    <property type="entry name" value="PMT_2"/>
    <property type="match status" value="1"/>
</dbReference>
<dbReference type="PANTHER" id="PTHR33908:SF3">
    <property type="entry name" value="UNDECAPRENYL PHOSPHATE-ALPHA-4-AMINO-4-DEOXY-L-ARABINOSE ARABINOSYL TRANSFERASE"/>
    <property type="match status" value="1"/>
</dbReference>
<feature type="transmembrane region" description="Helical" evidence="8">
    <location>
        <begin position="163"/>
        <end position="190"/>
    </location>
</feature>
<dbReference type="InterPro" id="IPR038731">
    <property type="entry name" value="RgtA/B/C-like"/>
</dbReference>
<evidence type="ECO:0000256" key="1">
    <source>
        <dbReference type="ARBA" id="ARBA00004651"/>
    </source>
</evidence>
<feature type="transmembrane region" description="Helical" evidence="8">
    <location>
        <begin position="83"/>
        <end position="103"/>
    </location>
</feature>
<feature type="transmembrane region" description="Helical" evidence="8">
    <location>
        <begin position="256"/>
        <end position="273"/>
    </location>
</feature>
<evidence type="ECO:0000313" key="11">
    <source>
        <dbReference type="Proteomes" id="UP000198641"/>
    </source>
</evidence>
<protein>
    <submittedName>
        <fullName evidence="10">4-amino-4-deoxy-L-arabinose transferase</fullName>
    </submittedName>
</protein>
<feature type="transmembrane region" description="Helical" evidence="8">
    <location>
        <begin position="357"/>
        <end position="377"/>
    </location>
</feature>
<keyword evidence="4 10" id="KW-0808">Transferase</keyword>
<evidence type="ECO:0000256" key="4">
    <source>
        <dbReference type="ARBA" id="ARBA00022679"/>
    </source>
</evidence>
<gene>
    <name evidence="10" type="ORF">SAMN05216571_11737</name>
</gene>
<name>A0A1G7UZF7_9GAMM</name>
<evidence type="ECO:0000256" key="8">
    <source>
        <dbReference type="SAM" id="Phobius"/>
    </source>
</evidence>
<evidence type="ECO:0000259" key="9">
    <source>
        <dbReference type="Pfam" id="PF13231"/>
    </source>
</evidence>
<keyword evidence="11" id="KW-1185">Reference proteome</keyword>
<accession>A0A1G7UZF7</accession>
<sequence>MTRSPQLGNALTLLGLYLLVTLAALARPYIPIDETRYLSVAWEMWEKGQFLVPHMNGEAYSHKPPLLFWLMQLGWTVGGVNGVWPKLIMPLAALLAHFHLYRLARRMGNAAFAWRATLILGAMLLWVTYSGVVMFDVLLTACILGAIVPLISVDGGVPGRKQWLIAGAWLGLALLAKGPVALLTWGIVFLSAPLWREKTPGAWWRGGAMTLGVGILMLLCWALPAAWQGGDAFARMLLWGQTADRMVNAFDHARPWYWYLYCLPLLLFPALLWPRLYPRRRAASDSQPHDAQPGTDSSPSTISSRLARLPWLWTLGGFAIFTLISAKQVHYLMPLLPGLALIAAQALGRASQTPTRLWGLGLGWGLLAAAGFGLWLFGKPSLSGDIDPLGAALLMAVAAGALAWRWRSLQTALRGLVLINGLAFVATVHVMLAPLWSAYDVAPPARLIAEWQADHGPVAIEDMSYQATFQFAGRFTEPLAELDDQDIPAWRRAHPDGLVVLHIRHQKDAPEQSTVFPYRGHYLALEPATPPDEAATPADPVAAVTTATEATTKATTADEGSSS</sequence>
<dbReference type="Proteomes" id="UP000198641">
    <property type="component" value="Unassembled WGS sequence"/>
</dbReference>
<feature type="transmembrane region" description="Helical" evidence="8">
    <location>
        <begin position="124"/>
        <end position="151"/>
    </location>
</feature>
<feature type="domain" description="Glycosyltransferase RgtA/B/C/D-like" evidence="9">
    <location>
        <begin position="62"/>
        <end position="220"/>
    </location>
</feature>
<feature type="transmembrane region" description="Helical" evidence="8">
    <location>
        <begin position="389"/>
        <end position="406"/>
    </location>
</feature>
<feature type="transmembrane region" description="Helical" evidence="8">
    <location>
        <begin position="202"/>
        <end position="227"/>
    </location>
</feature>
<evidence type="ECO:0000313" key="10">
    <source>
        <dbReference type="EMBL" id="SDG52100.1"/>
    </source>
</evidence>
<dbReference type="GO" id="GO:0010041">
    <property type="term" value="P:response to iron(III) ion"/>
    <property type="evidence" value="ECO:0007669"/>
    <property type="project" value="TreeGrafter"/>
</dbReference>
<evidence type="ECO:0000256" key="5">
    <source>
        <dbReference type="ARBA" id="ARBA00022692"/>
    </source>
</evidence>
<feature type="transmembrane region" description="Helical" evidence="8">
    <location>
        <begin position="309"/>
        <end position="326"/>
    </location>
</feature>
<comment type="subcellular location">
    <subcellularLocation>
        <location evidence="1">Cell membrane</location>
        <topology evidence="1">Multi-pass membrane protein</topology>
    </subcellularLocation>
</comment>
<dbReference type="EMBL" id="FNCI01000017">
    <property type="protein sequence ID" value="SDG52100.1"/>
    <property type="molecule type" value="Genomic_DNA"/>
</dbReference>
<evidence type="ECO:0000256" key="2">
    <source>
        <dbReference type="ARBA" id="ARBA00022475"/>
    </source>
</evidence>
<reference evidence="10 11" key="1">
    <citation type="submission" date="2016-10" db="EMBL/GenBank/DDBJ databases">
        <authorList>
            <person name="de Groot N.N."/>
        </authorList>
    </citation>
    <scope>NUCLEOTIDE SEQUENCE [LARGE SCALE GENOMIC DNA]</scope>
    <source>
        <strain evidence="10 11">BH539</strain>
    </source>
</reference>